<reference evidence="3 4" key="1">
    <citation type="journal article" date="2012" name="J. Bacteriol.">
        <title>Draft Genome Sequence of the Extremely Halophilic Archaeon Halogranum salarium B-1T.</title>
        <authorList>
            <person name="Kim K.K."/>
            <person name="Lee K.C."/>
            <person name="Lee J.S."/>
        </authorList>
    </citation>
    <scope>NUCLEOTIDE SEQUENCE [LARGE SCALE GENOMIC DNA]</scope>
    <source>
        <strain evidence="3 4">B-1</strain>
    </source>
</reference>
<comment type="caution">
    <text evidence="3">The sequence shown here is derived from an EMBL/GenBank/DDBJ whole genome shotgun (WGS) entry which is preliminary data.</text>
</comment>
<proteinExistence type="predicted"/>
<dbReference type="SUPFAM" id="SSF50998">
    <property type="entry name" value="Quinoprotein alcohol dehydrogenase-like"/>
    <property type="match status" value="2"/>
</dbReference>
<dbReference type="Gene3D" id="2.130.10.10">
    <property type="entry name" value="YVTN repeat-like/Quinoprotein amine dehydrogenase"/>
    <property type="match status" value="2"/>
</dbReference>
<evidence type="ECO:0000259" key="2">
    <source>
        <dbReference type="Pfam" id="PF13360"/>
    </source>
</evidence>
<dbReference type="RefSeq" id="WP_009375238.1">
    <property type="nucleotide sequence ID" value="NZ_ALJD01000006.1"/>
</dbReference>
<dbReference type="Pfam" id="PF13360">
    <property type="entry name" value="PQQ_2"/>
    <property type="match status" value="1"/>
</dbReference>
<name>J3JFI0_9EURY</name>
<sequence length="390" mass="40953">MLPSTRRRFLSSLSVGAVLGLAGCTSDPEPAPLDDPSGSWPTYRHSASNAGRTADPGPRDGASVHWRTRTSHSLRGPPIVVGDRLYAATTQTLSERSLDTGEQTDGLLIPSAADGGVTFVDGLVVGSGYSVFGVDVERGYRVWTSPELNGGLTAPVVSDGVAVVGVEHTGNVYGVDVEAGEVRWAVETSAVEAQLAAAEGVVYAVDLDGVLHAVDLDSGSVRWRRRLDTHSSDGAPVVEGDSVYVGDSDGTLYAFDAETGSEQWRRGLAESTLYTPAVGEKTLYVTDRNGGVHALSARGGSTEWSASTAGWFGNPSHVDDDISPVLAGDTLYVPGDDAIHAFAVDEDPDLFGSRRQWKVPFRGVESVLVAGQRVYAVSGLRTIVALGPTQ</sequence>
<dbReference type="InterPro" id="IPR006311">
    <property type="entry name" value="TAT_signal"/>
</dbReference>
<dbReference type="OrthoDB" id="145878at2157"/>
<evidence type="ECO:0000313" key="3">
    <source>
        <dbReference type="EMBL" id="EJN59241.1"/>
    </source>
</evidence>
<dbReference type="AlphaFoldDB" id="J3JFI0"/>
<feature type="region of interest" description="Disordered" evidence="1">
    <location>
        <begin position="26"/>
        <end position="70"/>
    </location>
</feature>
<dbReference type="SMART" id="SM00564">
    <property type="entry name" value="PQQ"/>
    <property type="match status" value="5"/>
</dbReference>
<dbReference type="EMBL" id="ALJD01000006">
    <property type="protein sequence ID" value="EJN59241.1"/>
    <property type="molecule type" value="Genomic_DNA"/>
</dbReference>
<dbReference type="PANTHER" id="PTHR34512">
    <property type="entry name" value="CELL SURFACE PROTEIN"/>
    <property type="match status" value="1"/>
</dbReference>
<evidence type="ECO:0000313" key="4">
    <source>
        <dbReference type="Proteomes" id="UP000007813"/>
    </source>
</evidence>
<dbReference type="InterPro" id="IPR015943">
    <property type="entry name" value="WD40/YVTN_repeat-like_dom_sf"/>
</dbReference>
<dbReference type="PANTHER" id="PTHR34512:SF30">
    <property type="entry name" value="OUTER MEMBRANE PROTEIN ASSEMBLY FACTOR BAMB"/>
    <property type="match status" value="1"/>
</dbReference>
<gene>
    <name evidence="3" type="ORF">HSB1_26620</name>
</gene>
<dbReference type="PROSITE" id="PS51318">
    <property type="entry name" value="TAT"/>
    <property type="match status" value="1"/>
</dbReference>
<dbReference type="InterPro" id="IPR002372">
    <property type="entry name" value="PQQ_rpt_dom"/>
</dbReference>
<protein>
    <recommendedName>
        <fullName evidence="2">Pyrrolo-quinoline quinone repeat domain-containing protein</fullName>
    </recommendedName>
</protein>
<dbReference type="InterPro" id="IPR018391">
    <property type="entry name" value="PQQ_b-propeller_rpt"/>
</dbReference>
<accession>J3JFI0</accession>
<organism evidence="3 4">
    <name type="scientific">Halogranum salarium B-1</name>
    <dbReference type="NCBI Taxonomy" id="1210908"/>
    <lineage>
        <taxon>Archaea</taxon>
        <taxon>Methanobacteriati</taxon>
        <taxon>Methanobacteriota</taxon>
        <taxon>Stenosarchaea group</taxon>
        <taxon>Halobacteria</taxon>
        <taxon>Halobacteriales</taxon>
        <taxon>Haloferacaceae</taxon>
    </lineage>
</organism>
<dbReference type="PROSITE" id="PS51257">
    <property type="entry name" value="PROKAR_LIPOPROTEIN"/>
    <property type="match status" value="1"/>
</dbReference>
<dbReference type="InterPro" id="IPR011047">
    <property type="entry name" value="Quinoprotein_ADH-like_sf"/>
</dbReference>
<dbReference type="Proteomes" id="UP000007813">
    <property type="component" value="Unassembled WGS sequence"/>
</dbReference>
<feature type="domain" description="Pyrrolo-quinoline quinone repeat" evidence="2">
    <location>
        <begin position="169"/>
        <end position="381"/>
    </location>
</feature>
<dbReference type="eggNOG" id="arCOG02492">
    <property type="taxonomic scope" value="Archaea"/>
</dbReference>
<evidence type="ECO:0000256" key="1">
    <source>
        <dbReference type="SAM" id="MobiDB-lite"/>
    </source>
</evidence>